<dbReference type="Pfam" id="PF00041">
    <property type="entry name" value="fn3"/>
    <property type="match status" value="1"/>
</dbReference>
<dbReference type="GeneTree" id="ENSGT01110000267173"/>
<dbReference type="SUPFAM" id="SSF48726">
    <property type="entry name" value="Immunoglobulin"/>
    <property type="match status" value="2"/>
</dbReference>
<evidence type="ECO:0000259" key="3">
    <source>
        <dbReference type="PROSITE" id="PS50835"/>
    </source>
</evidence>
<dbReference type="SMART" id="SM00409">
    <property type="entry name" value="IG"/>
    <property type="match status" value="2"/>
</dbReference>
<dbReference type="GO" id="GO:0008307">
    <property type="term" value="F:structural constituent of muscle"/>
    <property type="evidence" value="ECO:0007669"/>
    <property type="project" value="TreeGrafter"/>
</dbReference>
<evidence type="ECO:0000256" key="1">
    <source>
        <dbReference type="ARBA" id="ARBA00022737"/>
    </source>
</evidence>
<sequence>KESPPLAPSIEVDVKLIEGLIVKAGSTIVLPAVMKGIPVPTAKWLSDGNELKTEGKYKIDTEETSTVLRISDCTRNDGGEYILTVSNPAGSKSVALHVTVLDLPGPPIGPDWSKSYADLVWTKPNRDGGSPVLGYVVECQKSGSAQWDRIGKDLIKQCAFRVPGLTEGTEYRFRVRASNKAGDGEPRELPEAMLAKDILVPPEVTVDVACRDLVTIRAGQIINLVARLVIQDAIRGDYGKYAIQAKNSSGQAQATIIVNVLDTPGACQNLKVAYVTKDSCMVLA</sequence>
<organism evidence="5 6">
    <name type="scientific">Electrophorus electricus</name>
    <name type="common">Electric eel</name>
    <name type="synonym">Gymnotus electricus</name>
    <dbReference type="NCBI Taxonomy" id="8005"/>
    <lineage>
        <taxon>Eukaryota</taxon>
        <taxon>Metazoa</taxon>
        <taxon>Chordata</taxon>
        <taxon>Craniata</taxon>
        <taxon>Vertebrata</taxon>
        <taxon>Euteleostomi</taxon>
        <taxon>Actinopterygii</taxon>
        <taxon>Neopterygii</taxon>
        <taxon>Teleostei</taxon>
        <taxon>Ostariophysi</taxon>
        <taxon>Gymnotiformes</taxon>
        <taxon>Gymnotoidei</taxon>
        <taxon>Gymnotidae</taxon>
        <taxon>Electrophorus</taxon>
    </lineage>
</organism>
<dbReference type="InterPro" id="IPR036179">
    <property type="entry name" value="Ig-like_dom_sf"/>
</dbReference>
<dbReference type="Pfam" id="PF07679">
    <property type="entry name" value="I-set"/>
    <property type="match status" value="2"/>
</dbReference>
<dbReference type="AlphaFoldDB" id="A0AAY5ERY7"/>
<dbReference type="InterPro" id="IPR013098">
    <property type="entry name" value="Ig_I-set"/>
</dbReference>
<dbReference type="InterPro" id="IPR007110">
    <property type="entry name" value="Ig-like_dom"/>
</dbReference>
<feature type="domain" description="Ig-like" evidence="3">
    <location>
        <begin position="8"/>
        <end position="99"/>
    </location>
</feature>
<reference evidence="5 6" key="1">
    <citation type="submission" date="2020-05" db="EMBL/GenBank/DDBJ databases">
        <title>Electrophorus electricus (electric eel) genome, fEleEle1, primary haplotype.</title>
        <authorList>
            <person name="Myers G."/>
            <person name="Meyer A."/>
            <person name="Fedrigo O."/>
            <person name="Formenti G."/>
            <person name="Rhie A."/>
            <person name="Tracey A."/>
            <person name="Sims Y."/>
            <person name="Jarvis E.D."/>
        </authorList>
    </citation>
    <scope>NUCLEOTIDE SEQUENCE [LARGE SCALE GENOMIC DNA]</scope>
</reference>
<proteinExistence type="predicted"/>
<dbReference type="CDD" id="cd00063">
    <property type="entry name" value="FN3"/>
    <property type="match status" value="1"/>
</dbReference>
<evidence type="ECO:0000313" key="5">
    <source>
        <dbReference type="Ensembl" id="ENSEEEP00000059673.1"/>
    </source>
</evidence>
<dbReference type="InterPro" id="IPR003961">
    <property type="entry name" value="FN3_dom"/>
</dbReference>
<dbReference type="Gene3D" id="2.60.40.10">
    <property type="entry name" value="Immunoglobulins"/>
    <property type="match status" value="3"/>
</dbReference>
<keyword evidence="6" id="KW-1185">Reference proteome</keyword>
<name>A0AAY5ERY7_ELEEL</name>
<dbReference type="Ensembl" id="ENSEEET00000054338.1">
    <property type="protein sequence ID" value="ENSEEEP00000059673.1"/>
    <property type="gene ID" value="ENSEEEG00000026608.1"/>
</dbReference>
<feature type="domain" description="Fibronectin type-III" evidence="4">
    <location>
        <begin position="103"/>
        <end position="197"/>
    </location>
</feature>
<dbReference type="SUPFAM" id="SSF49265">
    <property type="entry name" value="Fibronectin type III"/>
    <property type="match status" value="1"/>
</dbReference>
<dbReference type="PROSITE" id="PS50835">
    <property type="entry name" value="IG_LIKE"/>
    <property type="match status" value="1"/>
</dbReference>
<evidence type="ECO:0000259" key="4">
    <source>
        <dbReference type="PROSITE" id="PS50853"/>
    </source>
</evidence>
<dbReference type="PANTHER" id="PTHR14340">
    <property type="entry name" value="MICROFIBRIL-ASSOCIATED GLYCOPROTEIN 3"/>
    <property type="match status" value="1"/>
</dbReference>
<keyword evidence="1" id="KW-0677">Repeat</keyword>
<dbReference type="GO" id="GO:0045214">
    <property type="term" value="P:sarcomere organization"/>
    <property type="evidence" value="ECO:0007669"/>
    <property type="project" value="TreeGrafter"/>
</dbReference>
<reference evidence="5" key="2">
    <citation type="submission" date="2025-08" db="UniProtKB">
        <authorList>
            <consortium name="Ensembl"/>
        </authorList>
    </citation>
    <scope>IDENTIFICATION</scope>
</reference>
<keyword evidence="2" id="KW-0393">Immunoglobulin domain</keyword>
<evidence type="ECO:0000313" key="6">
    <source>
        <dbReference type="Proteomes" id="UP000314983"/>
    </source>
</evidence>
<dbReference type="InterPro" id="IPR003599">
    <property type="entry name" value="Ig_sub"/>
</dbReference>
<dbReference type="PANTHER" id="PTHR14340:SF9">
    <property type="entry name" value="FIBRONECTIN TYPE-III DOMAIN-CONTAINING PROTEIN"/>
    <property type="match status" value="1"/>
</dbReference>
<evidence type="ECO:0008006" key="7">
    <source>
        <dbReference type="Google" id="ProtNLM"/>
    </source>
</evidence>
<dbReference type="PRINTS" id="PR00014">
    <property type="entry name" value="FNTYPEIII"/>
</dbReference>
<dbReference type="GO" id="GO:0031430">
    <property type="term" value="C:M band"/>
    <property type="evidence" value="ECO:0007669"/>
    <property type="project" value="TreeGrafter"/>
</dbReference>
<dbReference type="PROSITE" id="PS50853">
    <property type="entry name" value="FN3"/>
    <property type="match status" value="1"/>
</dbReference>
<evidence type="ECO:0000256" key="2">
    <source>
        <dbReference type="ARBA" id="ARBA00023319"/>
    </source>
</evidence>
<protein>
    <recommendedName>
        <fullName evidence="7">Titin</fullName>
    </recommendedName>
</protein>
<reference evidence="5" key="3">
    <citation type="submission" date="2025-09" db="UniProtKB">
        <authorList>
            <consortium name="Ensembl"/>
        </authorList>
    </citation>
    <scope>IDENTIFICATION</scope>
</reference>
<dbReference type="Proteomes" id="UP000314983">
    <property type="component" value="Chromosome 2"/>
</dbReference>
<accession>A0AAY5ERY7</accession>
<dbReference type="SMART" id="SM00060">
    <property type="entry name" value="FN3"/>
    <property type="match status" value="1"/>
</dbReference>
<dbReference type="FunFam" id="2.60.40.10:FF:000986">
    <property type="entry name" value="Titin b"/>
    <property type="match status" value="1"/>
</dbReference>
<dbReference type="InterPro" id="IPR036116">
    <property type="entry name" value="FN3_sf"/>
</dbReference>
<dbReference type="GO" id="GO:0048738">
    <property type="term" value="P:cardiac muscle tissue development"/>
    <property type="evidence" value="ECO:0007669"/>
    <property type="project" value="TreeGrafter"/>
</dbReference>
<dbReference type="FunFam" id="2.60.40.10:FF:000135">
    <property type="entry name" value="Titin a"/>
    <property type="match status" value="1"/>
</dbReference>
<dbReference type="InterPro" id="IPR013783">
    <property type="entry name" value="Ig-like_fold"/>
</dbReference>